<dbReference type="Gene3D" id="3.30.70.20">
    <property type="match status" value="2"/>
</dbReference>
<protein>
    <submittedName>
        <fullName evidence="2">TAT-variant-translocated molybdopterin oxidoreductase</fullName>
    </submittedName>
</protein>
<sequence length="1017" mass="113054">MSEEVKSPNYWKSLGELAKNEEYQKFVEREFPENATELNDEVSRRSFLRVMGASIALAGFAACRRPVQKIMPYSDMPEEVTPGKPLYYASAMPFQDALTGIVVENHEGRPGKIEGNDMHPASKGNTSAFGQAEILNMYDPDRSRYVRNDGERSSVSAFAKFCANHFSNTDQNIAFVSEANSSLTYNRLKEQALNQFPNARWITYEAFGEDNALEGTNIAFGQRLRTVNHFDTANVIVSFDDDFLNPAGDKNSVQNTKEFTSGRQVSSPEDGMSRFYAIESTFSITGSNADNRLRIKSGNIGSFIYALAAELSGSVNGLSAFSGYNNEFSDHEWIPVLAEELLENEGESILTVGSEHQPELHATIAAINTALGNAGETVTYHEVDHIDDQNNREAFATLVEDLNNGEIDTVVLTGTNPAFTAPADLNFSDALSNATEVIHLSDYYDETSKQASWHINRAHFLEAWSDGRSYTGSRSIVQPQIEPLYSGVSEIEFLSTILNGEPAEGYDLVQETWQSYFSSNFKNQWEQTLHDGIADEEETYPTVSASLSDEFSSQASSFINDTASAEGMELVIRPDSKVFDGRFANNGWLQELPEPMTKITWDNVALMSKKTADELGVEEAGLGKSEVEIVSITVDGTTVELPAWVQPGHADDSITITVGYGREGIGRVANKTGVDTYPLRTTSNMLYASDISVEKTGSTYEIACTQDHNSMEGRSLLRHATLQEYREDPHFSTYESSYDAEMPGLSYAEEHGEEDPLSIFNPIDEQEYPDGEPQWGMSIDLNACTGCGVCTIACQAENNIPVVGKREVSRGREMHWIRNDRYYEGDVNNPKALHQPVPCMHCEMAPCEQVCPVAATTHSEDGMNQMTYNRCIGTRYCANNCPYKVRRFNFFNYSKEFLTSGDDPEIVQMAMNPEVSVRFRGVMEKCSYCVQRVNRAKIQTDIDTNGATMKPEDGSVETACQQACPADAIYFGDLTDPDSEVVKTKNNNRNYLLLEELNTRPRTSYLSELSNPNPKLA</sequence>
<dbReference type="RefSeq" id="WP_265767807.1">
    <property type="nucleotide sequence ID" value="NZ_JAGGJA010000020.1"/>
</dbReference>
<reference evidence="2 3" key="1">
    <citation type="submission" date="2021-03" db="EMBL/GenBank/DDBJ databases">
        <title>Aliifodinibius sp. nov., a new bacterium isolated from saline soil.</title>
        <authorList>
            <person name="Galisteo C."/>
            <person name="De La Haba R."/>
            <person name="Sanchez-Porro C."/>
            <person name="Ventosa A."/>
        </authorList>
    </citation>
    <scope>NUCLEOTIDE SEQUENCE [LARGE SCALE GENOMIC DNA]</scope>
    <source>
        <strain evidence="2 3">1BSP15-2V2</strain>
    </source>
</reference>
<evidence type="ECO:0000313" key="2">
    <source>
        <dbReference type="EMBL" id="MCW9708986.1"/>
    </source>
</evidence>
<name>A0ABT3PT17_9BACT</name>
<comment type="caution">
    <text evidence="2">The sequence shown here is derived from an EMBL/GenBank/DDBJ whole genome shotgun (WGS) entry which is preliminary data.</text>
</comment>
<dbReference type="CDD" id="cd02784">
    <property type="entry name" value="MopB_CT_PHLH"/>
    <property type="match status" value="1"/>
</dbReference>
<organism evidence="2 3">
    <name type="scientific">Fodinibius salsisoli</name>
    <dbReference type="NCBI Taxonomy" id="2820877"/>
    <lineage>
        <taxon>Bacteria</taxon>
        <taxon>Pseudomonadati</taxon>
        <taxon>Balneolota</taxon>
        <taxon>Balneolia</taxon>
        <taxon>Balneolales</taxon>
        <taxon>Balneolaceae</taxon>
        <taxon>Fodinibius</taxon>
    </lineage>
</organism>
<dbReference type="PANTHER" id="PTHR42783:SF3">
    <property type="entry name" value="GLUTAMATE SYNTHASE [NADPH] SMALL CHAIN-RELATED"/>
    <property type="match status" value="1"/>
</dbReference>
<dbReference type="EMBL" id="JAGGJA010000020">
    <property type="protein sequence ID" value="MCW9708986.1"/>
    <property type="molecule type" value="Genomic_DNA"/>
</dbReference>
<feature type="domain" description="4Fe-4S ferredoxin-type" evidence="1">
    <location>
        <begin position="775"/>
        <end position="805"/>
    </location>
</feature>
<accession>A0ABT3PT17</accession>
<evidence type="ECO:0000313" key="3">
    <source>
        <dbReference type="Proteomes" id="UP001207918"/>
    </source>
</evidence>
<evidence type="ECO:0000259" key="1">
    <source>
        <dbReference type="PROSITE" id="PS51379"/>
    </source>
</evidence>
<dbReference type="CDD" id="cd10551">
    <property type="entry name" value="PsrB"/>
    <property type="match status" value="1"/>
</dbReference>
<dbReference type="Proteomes" id="UP001207918">
    <property type="component" value="Unassembled WGS sequence"/>
</dbReference>
<proteinExistence type="predicted"/>
<dbReference type="PROSITE" id="PS51379">
    <property type="entry name" value="4FE4S_FER_2"/>
    <property type="match status" value="3"/>
</dbReference>
<dbReference type="SUPFAM" id="SSF54862">
    <property type="entry name" value="4Fe-4S ferredoxins"/>
    <property type="match status" value="1"/>
</dbReference>
<dbReference type="InterPro" id="IPR030948">
    <property type="entry name" value="TAT_var_transloc_signal_dom"/>
</dbReference>
<dbReference type="InterPro" id="IPR017896">
    <property type="entry name" value="4Fe4S_Fe-S-bd"/>
</dbReference>
<keyword evidence="3" id="KW-1185">Reference proteome</keyword>
<feature type="domain" description="4Fe-4S ferredoxin-type" evidence="1">
    <location>
        <begin position="862"/>
        <end position="891"/>
    </location>
</feature>
<dbReference type="NCBIfam" id="TIGR04519">
    <property type="entry name" value="MoCo_extend_TAT"/>
    <property type="match status" value="1"/>
</dbReference>
<dbReference type="PANTHER" id="PTHR42783">
    <property type="entry name" value="GLUTAMATE SYNTHASE [NADPH] SMALL CHAIN"/>
    <property type="match status" value="1"/>
</dbReference>
<dbReference type="Pfam" id="PF13247">
    <property type="entry name" value="Fer4_11"/>
    <property type="match status" value="1"/>
</dbReference>
<dbReference type="SUPFAM" id="SSF53706">
    <property type="entry name" value="Formate dehydrogenase/DMSO reductase, domains 1-3"/>
    <property type="match status" value="1"/>
</dbReference>
<feature type="domain" description="4Fe-4S ferredoxin-type" evidence="1">
    <location>
        <begin position="830"/>
        <end position="861"/>
    </location>
</feature>
<gene>
    <name evidence="2" type="ORF">J6I44_19155</name>
</gene>